<keyword evidence="1" id="KW-1133">Transmembrane helix</keyword>
<proteinExistence type="predicted"/>
<sequence length="189" mass="21585">MNHDISYYKLKILFINVFCMLYKAAALNIYRLYDDLREAKTLINGSKQELWIRQAFIFLVMGLIVIRFVLSFLGLASNIVAIYPILTNAQPEMLLPTIMVQSIDNVVLNVYEVILGYGCLTYLYPYSLSLFIVFLAKMSIKIIGSLSILNIYADQQTRLIALAGLNDDGNSIERDSINEFEISSQYLQQ</sequence>
<evidence type="ECO:0008006" key="4">
    <source>
        <dbReference type="Google" id="ProtNLM"/>
    </source>
</evidence>
<keyword evidence="3" id="KW-1185">Reference proteome</keyword>
<keyword evidence="1" id="KW-0472">Membrane</keyword>
<dbReference type="EMBL" id="CH964272">
    <property type="protein sequence ID" value="KRG00182.1"/>
    <property type="molecule type" value="Genomic_DNA"/>
</dbReference>
<dbReference type="OrthoDB" id="8056972at2759"/>
<accession>A0A0Q9WVP3</accession>
<organism evidence="2 3">
    <name type="scientific">Drosophila willistoni</name>
    <name type="common">Fruit fly</name>
    <dbReference type="NCBI Taxonomy" id="7260"/>
    <lineage>
        <taxon>Eukaryota</taxon>
        <taxon>Metazoa</taxon>
        <taxon>Ecdysozoa</taxon>
        <taxon>Arthropoda</taxon>
        <taxon>Hexapoda</taxon>
        <taxon>Insecta</taxon>
        <taxon>Pterygota</taxon>
        <taxon>Neoptera</taxon>
        <taxon>Endopterygota</taxon>
        <taxon>Diptera</taxon>
        <taxon>Brachycera</taxon>
        <taxon>Muscomorpha</taxon>
        <taxon>Ephydroidea</taxon>
        <taxon>Drosophilidae</taxon>
        <taxon>Drosophila</taxon>
        <taxon>Sophophora</taxon>
    </lineage>
</organism>
<evidence type="ECO:0000313" key="3">
    <source>
        <dbReference type="Proteomes" id="UP000007798"/>
    </source>
</evidence>
<dbReference type="AlphaFoldDB" id="A0A0Q9WVP3"/>
<dbReference type="InParanoid" id="A0A0Q9WVP3"/>
<name>A0A0Q9WVP3_DROWI</name>
<protein>
    <recommendedName>
        <fullName evidence="4">Odorant receptor</fullName>
    </recommendedName>
</protein>
<feature type="transmembrane region" description="Helical" evidence="1">
    <location>
        <begin position="54"/>
        <end position="86"/>
    </location>
</feature>
<reference evidence="2 3" key="1">
    <citation type="journal article" date="2007" name="Nature">
        <title>Evolution of genes and genomes on the Drosophila phylogeny.</title>
        <authorList>
            <consortium name="Drosophila 12 Genomes Consortium"/>
            <person name="Clark A.G."/>
            <person name="Eisen M.B."/>
            <person name="Smith D.R."/>
            <person name="Bergman C.M."/>
            <person name="Oliver B."/>
            <person name="Markow T.A."/>
            <person name="Kaufman T.C."/>
            <person name="Kellis M."/>
            <person name="Gelbart W."/>
            <person name="Iyer V.N."/>
            <person name="Pollard D.A."/>
            <person name="Sackton T.B."/>
            <person name="Larracuente A.M."/>
            <person name="Singh N.D."/>
            <person name="Abad J.P."/>
            <person name="Abt D.N."/>
            <person name="Adryan B."/>
            <person name="Aguade M."/>
            <person name="Akashi H."/>
            <person name="Anderson W.W."/>
            <person name="Aquadro C.F."/>
            <person name="Ardell D.H."/>
            <person name="Arguello R."/>
            <person name="Artieri C.G."/>
            <person name="Barbash D.A."/>
            <person name="Barker D."/>
            <person name="Barsanti P."/>
            <person name="Batterham P."/>
            <person name="Batzoglou S."/>
            <person name="Begun D."/>
            <person name="Bhutkar A."/>
            <person name="Blanco E."/>
            <person name="Bosak S.A."/>
            <person name="Bradley R.K."/>
            <person name="Brand A.D."/>
            <person name="Brent M.R."/>
            <person name="Brooks A.N."/>
            <person name="Brown R.H."/>
            <person name="Butlin R.K."/>
            <person name="Caggese C."/>
            <person name="Calvi B.R."/>
            <person name="Bernardo de Carvalho A."/>
            <person name="Caspi A."/>
            <person name="Castrezana S."/>
            <person name="Celniker S.E."/>
            <person name="Chang J.L."/>
            <person name="Chapple C."/>
            <person name="Chatterji S."/>
            <person name="Chinwalla A."/>
            <person name="Civetta A."/>
            <person name="Clifton S.W."/>
            <person name="Comeron J.M."/>
            <person name="Costello J.C."/>
            <person name="Coyne J.A."/>
            <person name="Daub J."/>
            <person name="David R.G."/>
            <person name="Delcher A.L."/>
            <person name="Delehaunty K."/>
            <person name="Do C.B."/>
            <person name="Ebling H."/>
            <person name="Edwards K."/>
            <person name="Eickbush T."/>
            <person name="Evans J.D."/>
            <person name="Filipski A."/>
            <person name="Findeiss S."/>
            <person name="Freyhult E."/>
            <person name="Fulton L."/>
            <person name="Fulton R."/>
            <person name="Garcia A.C."/>
            <person name="Gardiner A."/>
            <person name="Garfield D.A."/>
            <person name="Garvin B.E."/>
            <person name="Gibson G."/>
            <person name="Gilbert D."/>
            <person name="Gnerre S."/>
            <person name="Godfrey J."/>
            <person name="Good R."/>
            <person name="Gotea V."/>
            <person name="Gravely B."/>
            <person name="Greenberg A.J."/>
            <person name="Griffiths-Jones S."/>
            <person name="Gross S."/>
            <person name="Guigo R."/>
            <person name="Gustafson E.A."/>
            <person name="Haerty W."/>
            <person name="Hahn M.W."/>
            <person name="Halligan D.L."/>
            <person name="Halpern A.L."/>
            <person name="Halter G.M."/>
            <person name="Han M.V."/>
            <person name="Heger A."/>
            <person name="Hillier L."/>
            <person name="Hinrichs A.S."/>
            <person name="Holmes I."/>
            <person name="Hoskins R.A."/>
            <person name="Hubisz M.J."/>
            <person name="Hultmark D."/>
            <person name="Huntley M.A."/>
            <person name="Jaffe D.B."/>
            <person name="Jagadeeshan S."/>
            <person name="Jeck W.R."/>
            <person name="Johnson J."/>
            <person name="Jones C.D."/>
            <person name="Jordan W.C."/>
            <person name="Karpen G.H."/>
            <person name="Kataoka E."/>
            <person name="Keightley P.D."/>
            <person name="Kheradpour P."/>
            <person name="Kirkness E.F."/>
            <person name="Koerich L.B."/>
            <person name="Kristiansen K."/>
            <person name="Kudrna D."/>
            <person name="Kulathinal R.J."/>
            <person name="Kumar S."/>
            <person name="Kwok R."/>
            <person name="Lander E."/>
            <person name="Langley C.H."/>
            <person name="Lapoint R."/>
            <person name="Lazzaro B.P."/>
            <person name="Lee S.J."/>
            <person name="Levesque L."/>
            <person name="Li R."/>
            <person name="Lin C.F."/>
            <person name="Lin M.F."/>
            <person name="Lindblad-Toh K."/>
            <person name="Llopart A."/>
            <person name="Long M."/>
            <person name="Low L."/>
            <person name="Lozovsky E."/>
            <person name="Lu J."/>
            <person name="Luo M."/>
            <person name="Machado C.A."/>
            <person name="Makalowski W."/>
            <person name="Marzo M."/>
            <person name="Matsuda M."/>
            <person name="Matzkin L."/>
            <person name="McAllister B."/>
            <person name="McBride C.S."/>
            <person name="McKernan B."/>
            <person name="McKernan K."/>
            <person name="Mendez-Lago M."/>
            <person name="Minx P."/>
            <person name="Mollenhauer M.U."/>
            <person name="Montooth K."/>
            <person name="Mount S.M."/>
            <person name="Mu X."/>
            <person name="Myers E."/>
            <person name="Negre B."/>
            <person name="Newfeld S."/>
            <person name="Nielsen R."/>
            <person name="Noor M.A."/>
            <person name="O'Grady P."/>
            <person name="Pachter L."/>
            <person name="Papaceit M."/>
            <person name="Parisi M.J."/>
            <person name="Parisi M."/>
            <person name="Parts L."/>
            <person name="Pedersen J.S."/>
            <person name="Pesole G."/>
            <person name="Phillippy A.M."/>
            <person name="Ponting C.P."/>
            <person name="Pop M."/>
            <person name="Porcelli D."/>
            <person name="Powell J.R."/>
            <person name="Prohaska S."/>
            <person name="Pruitt K."/>
            <person name="Puig M."/>
            <person name="Quesneville H."/>
            <person name="Ram K.R."/>
            <person name="Rand D."/>
            <person name="Rasmussen M.D."/>
            <person name="Reed L.K."/>
            <person name="Reenan R."/>
            <person name="Reily A."/>
            <person name="Remington K.A."/>
            <person name="Rieger T.T."/>
            <person name="Ritchie M.G."/>
            <person name="Robin C."/>
            <person name="Rogers Y.H."/>
            <person name="Rohde C."/>
            <person name="Rozas J."/>
            <person name="Rubenfield M.J."/>
            <person name="Ruiz A."/>
            <person name="Russo S."/>
            <person name="Salzberg S.L."/>
            <person name="Sanchez-Gracia A."/>
            <person name="Saranga D.J."/>
            <person name="Sato H."/>
            <person name="Schaeffer S.W."/>
            <person name="Schatz M.C."/>
            <person name="Schlenke T."/>
            <person name="Schwartz R."/>
            <person name="Segarra C."/>
            <person name="Singh R.S."/>
            <person name="Sirot L."/>
            <person name="Sirota M."/>
            <person name="Sisneros N.B."/>
            <person name="Smith C.D."/>
            <person name="Smith T.F."/>
            <person name="Spieth J."/>
            <person name="Stage D.E."/>
            <person name="Stark A."/>
            <person name="Stephan W."/>
            <person name="Strausberg R.L."/>
            <person name="Strempel S."/>
            <person name="Sturgill D."/>
            <person name="Sutton G."/>
            <person name="Sutton G.G."/>
            <person name="Tao W."/>
            <person name="Teichmann S."/>
            <person name="Tobari Y.N."/>
            <person name="Tomimura Y."/>
            <person name="Tsolas J.M."/>
            <person name="Valente V.L."/>
            <person name="Venter E."/>
            <person name="Venter J.C."/>
            <person name="Vicario S."/>
            <person name="Vieira F.G."/>
            <person name="Vilella A.J."/>
            <person name="Villasante A."/>
            <person name="Walenz B."/>
            <person name="Wang J."/>
            <person name="Wasserman M."/>
            <person name="Watts T."/>
            <person name="Wilson D."/>
            <person name="Wilson R.K."/>
            <person name="Wing R.A."/>
            <person name="Wolfner M.F."/>
            <person name="Wong A."/>
            <person name="Wong G.K."/>
            <person name="Wu C.I."/>
            <person name="Wu G."/>
            <person name="Yamamoto D."/>
            <person name="Yang H.P."/>
            <person name="Yang S.P."/>
            <person name="Yorke J.A."/>
            <person name="Yoshida K."/>
            <person name="Zdobnov E."/>
            <person name="Zhang P."/>
            <person name="Zhang Y."/>
            <person name="Zimin A.V."/>
            <person name="Baldwin J."/>
            <person name="Abdouelleil A."/>
            <person name="Abdulkadir J."/>
            <person name="Abebe A."/>
            <person name="Abera B."/>
            <person name="Abreu J."/>
            <person name="Acer S.C."/>
            <person name="Aftuck L."/>
            <person name="Alexander A."/>
            <person name="An P."/>
            <person name="Anderson E."/>
            <person name="Anderson S."/>
            <person name="Arachi H."/>
            <person name="Azer M."/>
            <person name="Bachantsang P."/>
            <person name="Barry A."/>
            <person name="Bayul T."/>
            <person name="Berlin A."/>
            <person name="Bessette D."/>
            <person name="Bloom T."/>
            <person name="Blye J."/>
            <person name="Boguslavskiy L."/>
            <person name="Bonnet C."/>
            <person name="Boukhgalter B."/>
            <person name="Bourzgui I."/>
            <person name="Brown A."/>
            <person name="Cahill P."/>
            <person name="Channer S."/>
            <person name="Cheshatsang Y."/>
            <person name="Chuda L."/>
            <person name="Citroen M."/>
            <person name="Collymore A."/>
            <person name="Cooke P."/>
            <person name="Costello M."/>
            <person name="D'Aco K."/>
            <person name="Daza R."/>
            <person name="De Haan G."/>
            <person name="DeGray S."/>
            <person name="DeMaso C."/>
            <person name="Dhargay N."/>
            <person name="Dooley K."/>
            <person name="Dooley E."/>
            <person name="Doricent M."/>
            <person name="Dorje P."/>
            <person name="Dorjee K."/>
            <person name="Dupes A."/>
            <person name="Elong R."/>
            <person name="Falk J."/>
            <person name="Farina A."/>
            <person name="Faro S."/>
            <person name="Ferguson D."/>
            <person name="Fisher S."/>
            <person name="Foley C.D."/>
            <person name="Franke A."/>
            <person name="Friedrich D."/>
            <person name="Gadbois L."/>
            <person name="Gearin G."/>
            <person name="Gearin C.R."/>
            <person name="Giannoukos G."/>
            <person name="Goode T."/>
            <person name="Graham J."/>
            <person name="Grandbois E."/>
            <person name="Grewal S."/>
            <person name="Gyaltsen K."/>
            <person name="Hafez N."/>
            <person name="Hagos B."/>
            <person name="Hall J."/>
            <person name="Henson C."/>
            <person name="Hollinger A."/>
            <person name="Honan T."/>
            <person name="Huard M.D."/>
            <person name="Hughes L."/>
            <person name="Hurhula B."/>
            <person name="Husby M.E."/>
            <person name="Kamat A."/>
            <person name="Kanga B."/>
            <person name="Kashin S."/>
            <person name="Khazanovich D."/>
            <person name="Kisner P."/>
            <person name="Lance K."/>
            <person name="Lara M."/>
            <person name="Lee W."/>
            <person name="Lennon N."/>
            <person name="Letendre F."/>
            <person name="LeVine R."/>
            <person name="Lipovsky A."/>
            <person name="Liu X."/>
            <person name="Liu J."/>
            <person name="Liu S."/>
            <person name="Lokyitsang T."/>
            <person name="Lokyitsang Y."/>
            <person name="Lubonja R."/>
            <person name="Lui A."/>
            <person name="MacDonald P."/>
            <person name="Magnisalis V."/>
            <person name="Maru K."/>
            <person name="Matthews C."/>
            <person name="McCusker W."/>
            <person name="McDonough S."/>
            <person name="Mehta T."/>
            <person name="Meldrim J."/>
            <person name="Meneus L."/>
            <person name="Mihai O."/>
            <person name="Mihalev A."/>
            <person name="Mihova T."/>
            <person name="Mittelman R."/>
            <person name="Mlenga V."/>
            <person name="Montmayeur A."/>
            <person name="Mulrain L."/>
            <person name="Navidi A."/>
            <person name="Naylor J."/>
            <person name="Negash T."/>
            <person name="Nguyen T."/>
            <person name="Nguyen N."/>
            <person name="Nicol R."/>
            <person name="Norbu C."/>
            <person name="Norbu N."/>
            <person name="Novod N."/>
            <person name="O'Neill B."/>
            <person name="Osman S."/>
            <person name="Markiewicz E."/>
            <person name="Oyono O.L."/>
            <person name="Patti C."/>
            <person name="Phunkhang P."/>
            <person name="Pierre F."/>
            <person name="Priest M."/>
            <person name="Raghuraman S."/>
            <person name="Rege F."/>
            <person name="Reyes R."/>
            <person name="Rise C."/>
            <person name="Rogov P."/>
            <person name="Ross K."/>
            <person name="Ryan E."/>
            <person name="Settipalli S."/>
            <person name="Shea T."/>
            <person name="Sherpa N."/>
            <person name="Shi L."/>
            <person name="Shih D."/>
            <person name="Sparrow T."/>
            <person name="Spaulding J."/>
            <person name="Stalker J."/>
            <person name="Stange-Thomann N."/>
            <person name="Stavropoulos S."/>
            <person name="Stone C."/>
            <person name="Strader C."/>
            <person name="Tesfaye S."/>
            <person name="Thomson T."/>
            <person name="Thoulutsang Y."/>
            <person name="Thoulutsang D."/>
            <person name="Topham K."/>
            <person name="Topping I."/>
            <person name="Tsamla T."/>
            <person name="Vassiliev H."/>
            <person name="Vo A."/>
            <person name="Wangchuk T."/>
            <person name="Wangdi T."/>
            <person name="Weiand M."/>
            <person name="Wilkinson J."/>
            <person name="Wilson A."/>
            <person name="Yadav S."/>
            <person name="Young G."/>
            <person name="Yu Q."/>
            <person name="Zembek L."/>
            <person name="Zhong D."/>
            <person name="Zimmer A."/>
            <person name="Zwirko Z."/>
            <person name="Jaffe D.B."/>
            <person name="Alvarez P."/>
            <person name="Brockman W."/>
            <person name="Butler J."/>
            <person name="Chin C."/>
            <person name="Gnerre S."/>
            <person name="Grabherr M."/>
            <person name="Kleber M."/>
            <person name="Mauceli E."/>
            <person name="MacCallum I."/>
        </authorList>
    </citation>
    <scope>NUCLEOTIDE SEQUENCE [LARGE SCALE GENOMIC DNA]</scope>
    <source>
        <strain evidence="3">Tucson 14030-0811.24</strain>
    </source>
</reference>
<dbReference type="KEGG" id="dwi:26529614"/>
<feature type="transmembrane region" description="Helical" evidence="1">
    <location>
        <begin position="12"/>
        <end position="33"/>
    </location>
</feature>
<gene>
    <name evidence="2" type="primary">Dwil\GK27612</name>
    <name evidence="2" type="ORF">Dwil_GK27612</name>
</gene>
<feature type="transmembrane region" description="Helical" evidence="1">
    <location>
        <begin position="114"/>
        <end position="136"/>
    </location>
</feature>
<keyword evidence="1" id="KW-0812">Transmembrane</keyword>
<dbReference type="Proteomes" id="UP000007798">
    <property type="component" value="Unassembled WGS sequence"/>
</dbReference>
<evidence type="ECO:0000313" key="2">
    <source>
        <dbReference type="EMBL" id="KRG00182.1"/>
    </source>
</evidence>
<evidence type="ECO:0000256" key="1">
    <source>
        <dbReference type="SAM" id="Phobius"/>
    </source>
</evidence>